<name>A0AB34FRJ8_9HYPO</name>
<organism evidence="1 2">
    <name type="scientific">Purpureocillium lavendulum</name>
    <dbReference type="NCBI Taxonomy" id="1247861"/>
    <lineage>
        <taxon>Eukaryota</taxon>
        <taxon>Fungi</taxon>
        <taxon>Dikarya</taxon>
        <taxon>Ascomycota</taxon>
        <taxon>Pezizomycotina</taxon>
        <taxon>Sordariomycetes</taxon>
        <taxon>Hypocreomycetidae</taxon>
        <taxon>Hypocreales</taxon>
        <taxon>Ophiocordycipitaceae</taxon>
        <taxon>Purpureocillium</taxon>
    </lineage>
</organism>
<sequence length="152" mass="15559">MCQWSLLHHHHIPPCPRPLTSAGHYLYCPDAAVDPSTGEPIAPCLNAVFTPATATADATAAAAAAAATTGGWDEGGVAMAGAAQPRSCPLGKCLVSTRCSTGACRVEDLGGRWACCACGRGGNAYTTCTNRKAGSPDTFCYHNVCATCTPDR</sequence>
<evidence type="ECO:0000313" key="2">
    <source>
        <dbReference type="Proteomes" id="UP001163105"/>
    </source>
</evidence>
<gene>
    <name evidence="1" type="ORF">O9K51_07102</name>
</gene>
<comment type="caution">
    <text evidence="1">The sequence shown here is derived from an EMBL/GenBank/DDBJ whole genome shotgun (WGS) entry which is preliminary data.</text>
</comment>
<dbReference type="AlphaFoldDB" id="A0AB34FRJ8"/>
<dbReference type="EMBL" id="JAQHRD010000005">
    <property type="protein sequence ID" value="KAJ6441306.1"/>
    <property type="molecule type" value="Genomic_DNA"/>
</dbReference>
<proteinExistence type="predicted"/>
<protein>
    <submittedName>
        <fullName evidence="1">AP-2 complex subunit mu-1</fullName>
    </submittedName>
</protein>
<dbReference type="Proteomes" id="UP001163105">
    <property type="component" value="Unassembled WGS sequence"/>
</dbReference>
<accession>A0AB34FRJ8</accession>
<keyword evidence="2" id="KW-1185">Reference proteome</keyword>
<evidence type="ECO:0000313" key="1">
    <source>
        <dbReference type="EMBL" id="KAJ6441306.1"/>
    </source>
</evidence>
<reference evidence="1" key="1">
    <citation type="submission" date="2023-01" db="EMBL/GenBank/DDBJ databases">
        <title>The growth and conidiation of Purpureocillium lavendulum are regulated by nitrogen source and histone H3K14 acetylation.</title>
        <authorList>
            <person name="Tang P."/>
            <person name="Han J."/>
            <person name="Zhang C."/>
            <person name="Tang P."/>
            <person name="Qi F."/>
            <person name="Zhang K."/>
            <person name="Liang L."/>
        </authorList>
    </citation>
    <scope>NUCLEOTIDE SEQUENCE</scope>
    <source>
        <strain evidence="1">YMF1.00683</strain>
    </source>
</reference>